<feature type="compositionally biased region" description="Polar residues" evidence="6">
    <location>
        <begin position="535"/>
        <end position="544"/>
    </location>
</feature>
<dbReference type="OrthoDB" id="1112565at2759"/>
<dbReference type="Proteomes" id="UP000827284">
    <property type="component" value="Unassembled WGS sequence"/>
</dbReference>
<evidence type="ECO:0000256" key="3">
    <source>
        <dbReference type="ARBA" id="ARBA00022833"/>
    </source>
</evidence>
<proteinExistence type="predicted"/>
<dbReference type="InterPro" id="IPR001781">
    <property type="entry name" value="Znf_LIM"/>
</dbReference>
<name>A0A9P3H2E7_9FUNG</name>
<keyword evidence="9" id="KW-1185">Reference proteome</keyword>
<dbReference type="SMART" id="SM00132">
    <property type="entry name" value="LIM"/>
    <property type="match status" value="4"/>
</dbReference>
<dbReference type="GO" id="GO:0003712">
    <property type="term" value="F:transcription coregulator activity"/>
    <property type="evidence" value="ECO:0007669"/>
    <property type="project" value="TreeGrafter"/>
</dbReference>
<reference evidence="8" key="2">
    <citation type="journal article" date="2022" name="Microbiol. Resour. Announc.">
        <title>Whole-Genome Sequence of Entomortierella parvispora E1425, a Mucoromycotan Fungus Associated with Burkholderiaceae-Related Endosymbiotic Bacteria.</title>
        <authorList>
            <person name="Herlambang A."/>
            <person name="Guo Y."/>
            <person name="Takashima Y."/>
            <person name="Narisawa K."/>
            <person name="Ohta H."/>
            <person name="Nishizawa T."/>
        </authorList>
    </citation>
    <scope>NUCLEOTIDE SEQUENCE</scope>
    <source>
        <strain evidence="8">E1425</strain>
    </source>
</reference>
<feature type="compositionally biased region" description="Low complexity" evidence="6">
    <location>
        <begin position="829"/>
        <end position="843"/>
    </location>
</feature>
<dbReference type="CDD" id="cd08368">
    <property type="entry name" value="LIM"/>
    <property type="match status" value="3"/>
</dbReference>
<keyword evidence="2" id="KW-0677">Repeat</keyword>
<keyword evidence="1 5" id="KW-0479">Metal-binding</keyword>
<feature type="compositionally biased region" description="Basic and acidic residues" evidence="6">
    <location>
        <begin position="376"/>
        <end position="390"/>
    </location>
</feature>
<accession>A0A9P3H2E7</accession>
<evidence type="ECO:0000256" key="1">
    <source>
        <dbReference type="ARBA" id="ARBA00022723"/>
    </source>
</evidence>
<feature type="region of interest" description="Disordered" evidence="6">
    <location>
        <begin position="182"/>
        <end position="236"/>
    </location>
</feature>
<feature type="compositionally biased region" description="Acidic residues" evidence="6">
    <location>
        <begin position="363"/>
        <end position="375"/>
    </location>
</feature>
<evidence type="ECO:0000256" key="4">
    <source>
        <dbReference type="ARBA" id="ARBA00023038"/>
    </source>
</evidence>
<feature type="compositionally biased region" description="Polar residues" evidence="6">
    <location>
        <begin position="190"/>
        <end position="202"/>
    </location>
</feature>
<feature type="domain" description="LIM zinc-binding" evidence="7">
    <location>
        <begin position="649"/>
        <end position="709"/>
    </location>
</feature>
<dbReference type="GO" id="GO:0046872">
    <property type="term" value="F:metal ion binding"/>
    <property type="evidence" value="ECO:0007669"/>
    <property type="project" value="UniProtKB-KW"/>
</dbReference>
<gene>
    <name evidence="8" type="ORF">EMPS_01125</name>
</gene>
<evidence type="ECO:0000256" key="5">
    <source>
        <dbReference type="PROSITE-ProRule" id="PRU00125"/>
    </source>
</evidence>
<feature type="compositionally biased region" description="Low complexity" evidence="6">
    <location>
        <begin position="810"/>
        <end position="820"/>
    </location>
</feature>
<feature type="compositionally biased region" description="Acidic residues" evidence="6">
    <location>
        <begin position="391"/>
        <end position="404"/>
    </location>
</feature>
<comment type="caution">
    <text evidence="8">The sequence shown here is derived from an EMBL/GenBank/DDBJ whole genome shotgun (WGS) entry which is preliminary data.</text>
</comment>
<feature type="compositionally biased region" description="Low complexity" evidence="6">
    <location>
        <begin position="205"/>
        <end position="223"/>
    </location>
</feature>
<reference evidence="8" key="1">
    <citation type="submission" date="2021-11" db="EMBL/GenBank/DDBJ databases">
        <authorList>
            <person name="Herlambang A."/>
            <person name="Guo Y."/>
            <person name="Takashima Y."/>
            <person name="Nishizawa T."/>
        </authorList>
    </citation>
    <scope>NUCLEOTIDE SEQUENCE</scope>
    <source>
        <strain evidence="8">E1425</strain>
    </source>
</reference>
<organism evidence="8 9">
    <name type="scientific">Entomortierella parvispora</name>
    <dbReference type="NCBI Taxonomy" id="205924"/>
    <lineage>
        <taxon>Eukaryota</taxon>
        <taxon>Fungi</taxon>
        <taxon>Fungi incertae sedis</taxon>
        <taxon>Mucoromycota</taxon>
        <taxon>Mortierellomycotina</taxon>
        <taxon>Mortierellomycetes</taxon>
        <taxon>Mortierellales</taxon>
        <taxon>Mortierellaceae</taxon>
        <taxon>Entomortierella</taxon>
    </lineage>
</organism>
<feature type="compositionally biased region" description="Low complexity" evidence="6">
    <location>
        <begin position="490"/>
        <end position="500"/>
    </location>
</feature>
<dbReference type="PANTHER" id="PTHR24205">
    <property type="entry name" value="FOUR AND A HALF LIM DOMAINS PROTEIN"/>
    <property type="match status" value="1"/>
</dbReference>
<keyword evidence="4 5" id="KW-0440">LIM domain</keyword>
<dbReference type="Gene3D" id="2.10.110.10">
    <property type="entry name" value="Cysteine Rich Protein"/>
    <property type="match status" value="4"/>
</dbReference>
<dbReference type="AlphaFoldDB" id="A0A9P3H2E7"/>
<sequence length="964" mass="102990">MGFCHRCGDLVHGANCLKCGGRSVMSVTSGLASTGSRNDPWISAYQNILEGGISKPNKRMSMPATPVSPLNKPPPLVIQKQCNGCSKPIHQAKVYVEPGKPTIIYCEKCYTEKFTKGVCPSCFKPVMSKTDVYITHNKRSWHTACFTCYKCRIDMSTRPMVDLKGRPCCEDCLMAQAGSEQSPLAARPSPSMSTFSHTSTPLDRSLASSPSPAPTSSLHSSVSNESGSADNHRFLSADPPAKLQINFSPLDLTEDHGSNFGNSPLSAQSNSSQSSLSTSFRPTASSGYTSGTSSTYSSLGRKPVDPKVPSLIATSAGSTSGALQSPLAESSIHSFRRPSSALSIHSYPSSRAESPAPARQDFQEEEKELDQEEDHPEEKEHHPDEIKSETAGEEESYIEEELEESTLIQPLGRPLPGTPPRDRSTTPLFEPTRSPARFTVPYNEEEIHGIQRSGTSNSSLVGSTGRYSKSSSSNSLVDTADLVKRTSVLSVSTAKPVAAPSAPPPVDRPVGARARSRSSVGISSAGLVRARTEALLNQAQNHSSSPPPARPTSHYYGSSPVTSRVAAVSSAIQDEKKGSTKYDLASQESRESKAPALEAEPNRSNSSLFRHGRQRSNTVGEAISLPGDDILTEEDVVPSQRRAGVVPDGHCHKCHEMVTENGVMLQGGVKFHIGCFLCNGCKQVFTESQFHVVNGRPYHPACVPLAPSIPSSAGVVTKCQRCNKVTGNRWVRVAGLNYHPQCFTCQQCDKVLNSATPFYDVDGRVECGQCCDERDRRPKIVPVARAADHFPVPPMAVPLDPSGPAGGMMAGSSGDLSRSGSGYGSPLNGGSSPMRSPGSPSYSAGHDLRESSVHGVESGAGAGVASPVQMMASPLAIRSTPPVLTSLFSTRTRPLPKFGGTTTCPRCQQPVGVFDQVPGPKGDKWHKRCLNCKDCKKVLDSSALTKGEGEAFCRGCFNKPRVRT</sequence>
<dbReference type="GO" id="GO:0005634">
    <property type="term" value="C:nucleus"/>
    <property type="evidence" value="ECO:0007669"/>
    <property type="project" value="TreeGrafter"/>
</dbReference>
<dbReference type="PANTHER" id="PTHR24205:SF16">
    <property type="entry name" value="GH01042P-RELATED"/>
    <property type="match status" value="1"/>
</dbReference>
<feature type="compositionally biased region" description="Low complexity" evidence="6">
    <location>
        <begin position="262"/>
        <end position="298"/>
    </location>
</feature>
<feature type="region of interest" description="Disordered" evidence="6">
    <location>
        <begin position="254"/>
        <end position="615"/>
    </location>
</feature>
<evidence type="ECO:0000259" key="7">
    <source>
        <dbReference type="PROSITE" id="PS50023"/>
    </source>
</evidence>
<feature type="compositionally biased region" description="Polar residues" evidence="6">
    <location>
        <begin position="340"/>
        <end position="352"/>
    </location>
</feature>
<feature type="region of interest" description="Disordered" evidence="6">
    <location>
        <begin position="799"/>
        <end position="860"/>
    </location>
</feature>
<evidence type="ECO:0000256" key="6">
    <source>
        <dbReference type="SAM" id="MobiDB-lite"/>
    </source>
</evidence>
<evidence type="ECO:0000256" key="2">
    <source>
        <dbReference type="ARBA" id="ARBA00022737"/>
    </source>
</evidence>
<feature type="domain" description="LIM zinc-binding" evidence="7">
    <location>
        <begin position="117"/>
        <end position="179"/>
    </location>
</feature>
<dbReference type="EMBL" id="BQFW01000002">
    <property type="protein sequence ID" value="GJJ68779.1"/>
    <property type="molecule type" value="Genomic_DNA"/>
</dbReference>
<dbReference type="PROSITE" id="PS00478">
    <property type="entry name" value="LIM_DOMAIN_1"/>
    <property type="match status" value="3"/>
</dbReference>
<feature type="compositionally biased region" description="Polar residues" evidence="6">
    <location>
        <begin position="312"/>
        <end position="333"/>
    </location>
</feature>
<dbReference type="PROSITE" id="PS50023">
    <property type="entry name" value="LIM_DOMAIN_2"/>
    <property type="match status" value="4"/>
</dbReference>
<protein>
    <recommendedName>
        <fullName evidence="7">LIM zinc-binding domain-containing protein</fullName>
    </recommendedName>
</protein>
<evidence type="ECO:0000313" key="8">
    <source>
        <dbReference type="EMBL" id="GJJ68779.1"/>
    </source>
</evidence>
<dbReference type="SUPFAM" id="SSF57716">
    <property type="entry name" value="Glucocorticoid receptor-like (DNA-binding domain)"/>
    <property type="match status" value="2"/>
</dbReference>
<dbReference type="Pfam" id="PF00412">
    <property type="entry name" value="LIM"/>
    <property type="match status" value="4"/>
</dbReference>
<keyword evidence="3 5" id="KW-0862">Zinc</keyword>
<evidence type="ECO:0000313" key="9">
    <source>
        <dbReference type="Proteomes" id="UP000827284"/>
    </source>
</evidence>
<feature type="compositionally biased region" description="Polar residues" evidence="6">
    <location>
        <begin position="452"/>
        <end position="467"/>
    </location>
</feature>
<feature type="domain" description="LIM zinc-binding" evidence="7">
    <location>
        <begin position="717"/>
        <end position="778"/>
    </location>
</feature>
<feature type="domain" description="LIM zinc-binding" evidence="7">
    <location>
        <begin position="902"/>
        <end position="963"/>
    </location>
</feature>